<dbReference type="InterPro" id="IPR001106">
    <property type="entry name" value="Aromatic_Lyase"/>
</dbReference>
<sequence length="509" mass="56876">MNRISLAQIEQYSFDKTEFILAEDALNQVSKSFAFLTNFSKDKIIYGINTGFGPMAQYRIETDKLSNLQYNLIRSHSSGIGKPLNDIYARSVMVARLNSFLQANSGVSTAVIKQLVAFLNNNITPEIFEHGSVGASGDLVQLSLLGLNLIGEGYVYQDGIRRNTAEVLAEKNIAPLKMELRDGLGLINGTSCMTGIAAINLIYAKRLMQWAVAASSMLNEVIEAFDDSFSKELNAVKHHKGQQLIAQQMRDFVAGSKMIRSREELFKDDTAMQRKEFERKIQEYYSIRCVPQILGPILDTLLYAQEVVENELNSTNDNPIVSPEDDNVFHGGNFHGDYISLEMDKVKIVLTKLSMLMERQLNFLMNSKLNNKFPPFLNAGTWGLNFGFQGVQFTATSTTAENQALSNSVYVHSIPNNNDNQDIVSMGTNSAVLAKQVLENSFQVMSIHLMAICQAIDLLDPEEKEGLSPNALSVYRQIRTKAHFVKEDVPQAESIAAVYEYIKETPFQL</sequence>
<dbReference type="Gene3D" id="1.20.200.10">
    <property type="entry name" value="Fumarase/aspartase (Central domain)"/>
    <property type="match status" value="1"/>
</dbReference>
<reference evidence="1 2" key="1">
    <citation type="submission" date="2019-05" db="EMBL/GenBank/DDBJ databases">
        <authorList>
            <person name="Qu J.-H."/>
        </authorList>
    </citation>
    <scope>NUCLEOTIDE SEQUENCE [LARGE SCALE GENOMIC DNA]</scope>
    <source>
        <strain evidence="1 2">T17</strain>
    </source>
</reference>
<dbReference type="InterPro" id="IPR008948">
    <property type="entry name" value="L-Aspartase-like"/>
</dbReference>
<keyword evidence="2" id="KW-1185">Reference proteome</keyword>
<dbReference type="PANTHER" id="PTHR10362">
    <property type="entry name" value="HISTIDINE AMMONIA-LYASE"/>
    <property type="match status" value="1"/>
</dbReference>
<dbReference type="RefSeq" id="WP_138364775.1">
    <property type="nucleotide sequence ID" value="NZ_VCEJ01000002.1"/>
</dbReference>
<dbReference type="OrthoDB" id="9806955at2"/>
<name>A0A5R9L4R1_9BACT</name>
<evidence type="ECO:0000313" key="1">
    <source>
        <dbReference type="EMBL" id="TLV03566.1"/>
    </source>
</evidence>
<comment type="caution">
    <text evidence="1">The sequence shown here is derived from an EMBL/GenBank/DDBJ whole genome shotgun (WGS) entry which is preliminary data.</text>
</comment>
<gene>
    <name evidence="1" type="ORF">FEN17_08165</name>
</gene>
<dbReference type="EMBL" id="VCEJ01000002">
    <property type="protein sequence ID" value="TLV03566.1"/>
    <property type="molecule type" value="Genomic_DNA"/>
</dbReference>
<protein>
    <submittedName>
        <fullName evidence="1">Aromatic amino acid lyase</fullName>
    </submittedName>
</protein>
<dbReference type="GO" id="GO:0016841">
    <property type="term" value="F:ammonia-lyase activity"/>
    <property type="evidence" value="ECO:0007669"/>
    <property type="project" value="UniProtKB-ARBA"/>
</dbReference>
<dbReference type="AlphaFoldDB" id="A0A5R9L4R1"/>
<accession>A0A5R9L4R1</accession>
<dbReference type="Gene3D" id="1.10.275.10">
    <property type="entry name" value="Fumarase/aspartase (N-terminal domain)"/>
    <property type="match status" value="1"/>
</dbReference>
<dbReference type="Proteomes" id="UP000306402">
    <property type="component" value="Unassembled WGS sequence"/>
</dbReference>
<dbReference type="InterPro" id="IPR024083">
    <property type="entry name" value="Fumarase/histidase_N"/>
</dbReference>
<evidence type="ECO:0000313" key="2">
    <source>
        <dbReference type="Proteomes" id="UP000306402"/>
    </source>
</evidence>
<dbReference type="Pfam" id="PF00221">
    <property type="entry name" value="Lyase_aromatic"/>
    <property type="match status" value="1"/>
</dbReference>
<dbReference type="SUPFAM" id="SSF48557">
    <property type="entry name" value="L-aspartase-like"/>
    <property type="match status" value="1"/>
</dbReference>
<dbReference type="CDD" id="cd00332">
    <property type="entry name" value="PAL-HAL"/>
    <property type="match status" value="1"/>
</dbReference>
<keyword evidence="1" id="KW-0456">Lyase</keyword>
<organism evidence="1 2">
    <name type="scientific">Dyadobacter luticola</name>
    <dbReference type="NCBI Taxonomy" id="1979387"/>
    <lineage>
        <taxon>Bacteria</taxon>
        <taxon>Pseudomonadati</taxon>
        <taxon>Bacteroidota</taxon>
        <taxon>Cytophagia</taxon>
        <taxon>Cytophagales</taxon>
        <taxon>Spirosomataceae</taxon>
        <taxon>Dyadobacter</taxon>
    </lineage>
</organism>
<proteinExistence type="predicted"/>